<dbReference type="NCBIfam" id="NF033823">
    <property type="entry name" value="archmetzin"/>
    <property type="match status" value="1"/>
</dbReference>
<keyword evidence="6 7" id="KW-0482">Metalloprotease</keyword>
<reference evidence="7" key="2">
    <citation type="journal article" date="2012" name="PLoS ONE">
        <title>A Deeply Branching Thermophilic Bacterium with an Ancient Acetyl-CoA Pathway Dominates a Subsurface Ecosystem.</title>
        <authorList>
            <person name="Takami H."/>
            <person name="Noguchi H."/>
            <person name="Takaki Y."/>
            <person name="Uchiyama I."/>
            <person name="Toyoda A."/>
            <person name="Nishi S."/>
            <person name="Chee G.-J."/>
            <person name="Arai W."/>
            <person name="Nunoura T."/>
            <person name="Itoh T."/>
            <person name="Hattori M."/>
            <person name="Takai K."/>
        </authorList>
    </citation>
    <scope>NUCLEOTIDE SEQUENCE</scope>
</reference>
<evidence type="ECO:0000256" key="3">
    <source>
        <dbReference type="ARBA" id="ARBA00022723"/>
    </source>
</evidence>
<protein>
    <submittedName>
        <fullName evidence="7">Zinc metalloprotease</fullName>
    </submittedName>
</protein>
<dbReference type="Pfam" id="PF07998">
    <property type="entry name" value="Peptidase_M54"/>
    <property type="match status" value="1"/>
</dbReference>
<sequence>MTTEILVLPIGEVETGVLAHLCVALSETFGQPCRLGPALPVPDEAFNPRRRQYSAGAILAQLRPGQAERVLGVVDLDLYVPELNFVFGLADSAGRRAVIALPRLRERFYGRPDDEALFLTRAVKEAVHELGHTYGLGHCPDRRCVMAFSNSLADTDYKGRTFCPRHERELRR</sequence>
<evidence type="ECO:0000256" key="4">
    <source>
        <dbReference type="ARBA" id="ARBA00022801"/>
    </source>
</evidence>
<dbReference type="InterPro" id="IPR012091">
    <property type="entry name" value="Pept_M54_archaemetzncn_arc/bac"/>
</dbReference>
<comment type="cofactor">
    <cofactor evidence="1">
        <name>Zn(2+)</name>
        <dbReference type="ChEBI" id="CHEBI:29105"/>
    </cofactor>
</comment>
<proteinExistence type="inferred from homology"/>
<dbReference type="PIRSF" id="PIRSF005785">
    <property type="entry name" value="Zn-prot_arch"/>
    <property type="match status" value="1"/>
</dbReference>
<dbReference type="InterPro" id="IPR024079">
    <property type="entry name" value="MetalloPept_cat_dom_sf"/>
</dbReference>
<reference evidence="7" key="1">
    <citation type="journal article" date="2005" name="Environ. Microbiol.">
        <title>Genetic and functional properties of uncultivated thermophilic crenarchaeotes from a subsurface gold mine as revealed by analysis of genome fragments.</title>
        <authorList>
            <person name="Nunoura T."/>
            <person name="Hirayama H."/>
            <person name="Takami H."/>
            <person name="Oida H."/>
            <person name="Nishi S."/>
            <person name="Shimamura S."/>
            <person name="Suzuki Y."/>
            <person name="Inagaki F."/>
            <person name="Takai K."/>
            <person name="Nealson K.H."/>
            <person name="Horikoshi K."/>
        </authorList>
    </citation>
    <scope>NUCLEOTIDE SEQUENCE</scope>
</reference>
<evidence type="ECO:0000256" key="5">
    <source>
        <dbReference type="ARBA" id="ARBA00022833"/>
    </source>
</evidence>
<dbReference type="GO" id="GO:0008270">
    <property type="term" value="F:zinc ion binding"/>
    <property type="evidence" value="ECO:0007669"/>
    <property type="project" value="InterPro"/>
</dbReference>
<dbReference type="SUPFAM" id="SSF55486">
    <property type="entry name" value="Metalloproteases ('zincins'), catalytic domain"/>
    <property type="match status" value="1"/>
</dbReference>
<dbReference type="GO" id="GO:0006508">
    <property type="term" value="P:proteolysis"/>
    <property type="evidence" value="ECO:0007669"/>
    <property type="project" value="UniProtKB-KW"/>
</dbReference>
<dbReference type="PANTHER" id="PTHR15910:SF1">
    <property type="entry name" value="ARCHAEMETZINCIN-2"/>
    <property type="match status" value="1"/>
</dbReference>
<dbReference type="AlphaFoldDB" id="H5SIQ9"/>
<evidence type="ECO:0000313" key="7">
    <source>
        <dbReference type="EMBL" id="BAL56045.1"/>
    </source>
</evidence>
<evidence type="ECO:0000256" key="6">
    <source>
        <dbReference type="ARBA" id="ARBA00023049"/>
    </source>
</evidence>
<keyword evidence="5" id="KW-0862">Zinc</keyword>
<dbReference type="Gene3D" id="3.40.390.10">
    <property type="entry name" value="Collagenase (Catalytic Domain)"/>
    <property type="match status" value="1"/>
</dbReference>
<accession>H5SIQ9</accession>
<name>H5SIQ9_9ZZZZ</name>
<dbReference type="CDD" id="cd11375">
    <property type="entry name" value="Peptidase_M54"/>
    <property type="match status" value="1"/>
</dbReference>
<organism evidence="7">
    <name type="scientific">uncultured prokaryote</name>
    <dbReference type="NCBI Taxonomy" id="198431"/>
    <lineage>
        <taxon>unclassified sequences</taxon>
        <taxon>environmental samples</taxon>
    </lineage>
</organism>
<keyword evidence="4" id="KW-0378">Hydrolase</keyword>
<keyword evidence="3" id="KW-0479">Metal-binding</keyword>
<dbReference type="InterPro" id="IPR012962">
    <property type="entry name" value="Pept_M54_archaemetzincn"/>
</dbReference>
<dbReference type="GO" id="GO:0008237">
    <property type="term" value="F:metallopeptidase activity"/>
    <property type="evidence" value="ECO:0007669"/>
    <property type="project" value="UniProtKB-KW"/>
</dbReference>
<dbReference type="PANTHER" id="PTHR15910">
    <property type="entry name" value="ARCHAEMETZINCIN"/>
    <property type="match status" value="1"/>
</dbReference>
<evidence type="ECO:0000256" key="1">
    <source>
        <dbReference type="ARBA" id="ARBA00001947"/>
    </source>
</evidence>
<dbReference type="EMBL" id="AP011736">
    <property type="protein sequence ID" value="BAL56045.1"/>
    <property type="molecule type" value="Genomic_DNA"/>
</dbReference>
<keyword evidence="2 7" id="KW-0645">Protease</keyword>
<dbReference type="HAMAP" id="MF_01842">
    <property type="entry name" value="Archaemetzincin"/>
    <property type="match status" value="1"/>
</dbReference>
<evidence type="ECO:0000256" key="2">
    <source>
        <dbReference type="ARBA" id="ARBA00022670"/>
    </source>
</evidence>
<gene>
    <name evidence="7" type="ORF">HGMM_F34B05C19</name>
</gene>